<dbReference type="PANTHER" id="PTHR10775">
    <property type="entry name" value="OS08G0208400 PROTEIN"/>
    <property type="match status" value="1"/>
</dbReference>
<dbReference type="InterPro" id="IPR004242">
    <property type="entry name" value="Transposase_21"/>
</dbReference>
<evidence type="ECO:0000259" key="3">
    <source>
        <dbReference type="Pfam" id="PF13963"/>
    </source>
</evidence>
<feature type="compositionally biased region" description="Basic residues" evidence="1">
    <location>
        <begin position="553"/>
        <end position="562"/>
    </location>
</feature>
<protein>
    <recommendedName>
        <fullName evidence="6">Transposase-associated domain-containing protein</fullName>
    </recommendedName>
</protein>
<dbReference type="InterPro" id="IPR025452">
    <property type="entry name" value="DUF4218"/>
</dbReference>
<keyword evidence="5" id="KW-1185">Reference proteome</keyword>
<dbReference type="Pfam" id="PF02992">
    <property type="entry name" value="Transposase_21"/>
    <property type="match status" value="1"/>
</dbReference>
<dbReference type="Pfam" id="PF13963">
    <property type="entry name" value="Transpos_assoc"/>
    <property type="match status" value="1"/>
</dbReference>
<evidence type="ECO:0000256" key="1">
    <source>
        <dbReference type="SAM" id="MobiDB-lite"/>
    </source>
</evidence>
<dbReference type="InterPro" id="IPR029480">
    <property type="entry name" value="Transpos_assoc"/>
</dbReference>
<dbReference type="PANTHER" id="PTHR10775:SF182">
    <property type="entry name" value="TRANSPOSON, EN_SPM-LIKE, TRANSPOSASE-ASSOCIATED DOMAIN PROTEIN-RELATED"/>
    <property type="match status" value="1"/>
</dbReference>
<gene>
    <name evidence="4" type="ORF">NCGR_LOCUS53302</name>
</gene>
<dbReference type="Pfam" id="PF13960">
    <property type="entry name" value="DUF4218"/>
    <property type="match status" value="1"/>
</dbReference>
<evidence type="ECO:0000313" key="5">
    <source>
        <dbReference type="Proteomes" id="UP000604825"/>
    </source>
</evidence>
<evidence type="ECO:0000313" key="4">
    <source>
        <dbReference type="EMBL" id="CAD6270006.1"/>
    </source>
</evidence>
<dbReference type="OrthoDB" id="685054at2759"/>
<name>A0A811RJM8_9POAL</name>
<reference evidence="4" key="1">
    <citation type="submission" date="2020-10" db="EMBL/GenBank/DDBJ databases">
        <authorList>
            <person name="Han B."/>
            <person name="Lu T."/>
            <person name="Zhao Q."/>
            <person name="Huang X."/>
            <person name="Zhao Y."/>
        </authorList>
    </citation>
    <scope>NUCLEOTIDE SEQUENCE</scope>
</reference>
<dbReference type="AlphaFoldDB" id="A0A811RJM8"/>
<dbReference type="EMBL" id="CAJGYO010000015">
    <property type="protein sequence ID" value="CAD6270006.1"/>
    <property type="molecule type" value="Genomic_DNA"/>
</dbReference>
<feature type="compositionally biased region" description="Basic residues" evidence="1">
    <location>
        <begin position="570"/>
        <end position="579"/>
    </location>
</feature>
<feature type="region of interest" description="Disordered" evidence="1">
    <location>
        <begin position="543"/>
        <end position="594"/>
    </location>
</feature>
<evidence type="ECO:0000259" key="2">
    <source>
        <dbReference type="Pfam" id="PF13960"/>
    </source>
</evidence>
<sequence length="790" mass="90178">MDHSWMSKPRQDTAYQDGVEQFLNFAYRDIPRDSEILCPCKKCKNRLNQSHDEVRTHLRCDGIIQGYTTRVHHGEMYDSPPLAFVDVPNNTTNLPTSGVPRAAAVQDGMQELLQAAFCRAEMFESVPSMSEGEVDDVESGFADMEHSVAEDEHPADDNAKESEQNLYERYLMDAHTSLYPGCKFSKLSFLVNLYHLKCLNGWTQESFTALLGVLADSYPPEADLPKTYYQVKRIIRALGLDYVKIHACPKDCMLFRGDAAKKDFCDVCKSSRWKDAKKIGSAAKPKKKKKSAKVLRYFPLIPRIQRLFSTTKTSEDMQWHDVGRTKDGKLRHPADGEAWEDFNRRNPDFAADARNVRLGLASDGFNPFRNTSSKHSTWPVMLVPYNLSPWICMKQTSLLLSMIIPGSDSPGNDVDIYLQPLIDELLELWKGVKTCDASSRKKFPLRAALLWTINDFPALAYLYGWSTGGKYACPSCGAATKSFHPKNGKKMCYMGHRRWLPQNHIYRRQKNQFDGTTDVGLAPETMSGTSVLRMLEGRVFALGKKDRTTKNKKDNKKGKKKGKQDESHQKSKRKRGGQKKQKDGNSGKNKEKKPEDWLKKRSIFFELPYWEKNKLRHNLDVMHLEKNLCENLIRTLLDIPSKSKDGLKARLDLVELGIRHNLHPVVDKGKQTVPDAPFTMSREKRRFFVQLKALVKNRADPEGSIAEGYCMEECMTFCSRFLDGSTRFTRAARNPEPSDNMKDVYLFESAGEPIGKATTVSQFDSQLLVQAHRYVLRHCDDLEEFRKCVI</sequence>
<feature type="domain" description="Transposase-associated" evidence="3">
    <location>
        <begin position="4"/>
        <end position="75"/>
    </location>
</feature>
<organism evidence="4 5">
    <name type="scientific">Miscanthus lutarioriparius</name>
    <dbReference type="NCBI Taxonomy" id="422564"/>
    <lineage>
        <taxon>Eukaryota</taxon>
        <taxon>Viridiplantae</taxon>
        <taxon>Streptophyta</taxon>
        <taxon>Embryophyta</taxon>
        <taxon>Tracheophyta</taxon>
        <taxon>Spermatophyta</taxon>
        <taxon>Magnoliopsida</taxon>
        <taxon>Liliopsida</taxon>
        <taxon>Poales</taxon>
        <taxon>Poaceae</taxon>
        <taxon>PACMAD clade</taxon>
        <taxon>Panicoideae</taxon>
        <taxon>Andropogonodae</taxon>
        <taxon>Andropogoneae</taxon>
        <taxon>Saccharinae</taxon>
        <taxon>Miscanthus</taxon>
    </lineage>
</organism>
<feature type="domain" description="DUF4218" evidence="2">
    <location>
        <begin position="685"/>
        <end position="734"/>
    </location>
</feature>
<comment type="caution">
    <text evidence="4">The sequence shown here is derived from an EMBL/GenBank/DDBJ whole genome shotgun (WGS) entry which is preliminary data.</text>
</comment>
<dbReference type="Proteomes" id="UP000604825">
    <property type="component" value="Unassembled WGS sequence"/>
</dbReference>
<proteinExistence type="predicted"/>
<feature type="compositionally biased region" description="Basic and acidic residues" evidence="1">
    <location>
        <begin position="580"/>
        <end position="594"/>
    </location>
</feature>
<evidence type="ECO:0008006" key="6">
    <source>
        <dbReference type="Google" id="ProtNLM"/>
    </source>
</evidence>
<accession>A0A811RJM8</accession>
<feature type="compositionally biased region" description="Basic and acidic residues" evidence="1">
    <location>
        <begin position="543"/>
        <end position="552"/>
    </location>
</feature>